<accession>A0A061R2C1</accession>
<sequence>MEETLAREACRETGSGIGVCGLPSLKDIRQDCISTIMSFVDSPSTLLRLGATCHAVKSVLNELELHDAKKSGGVFERVAQRYWDNPDAKVYSGNWKELCYDDNSLSSYDQVMVKVPVSRLQLPENQFQQYEPHNESIQLAGHDFQVSAGILLQDGANVDDPTLSLALELSSPEVSTALALHVMITLERSEPQHADLVSGQHDSGELSRLVFSKFCLMTESHRLVLFKSCASCSTLLDPDAGYVCHRGGDPESSSSSRRRSRNAYVSVRIEALRAWGLHPEAPKAHWRRRNTTVVLCGCAPHAGADAPVSALRAVVRRCSSISDEVRGAGWRLLWHMTWTVHRSGAKREFESLCQSLAEAGLLQLLMHSCGTEKSEAFLLMAMKFVCCIAESEQQVAAMNRAGILDALIRLNHATQLESVRRSSGEAIASLVSLDADGMAIIRSLRLM</sequence>
<dbReference type="SUPFAM" id="SSF48371">
    <property type="entry name" value="ARM repeat"/>
    <property type="match status" value="1"/>
</dbReference>
<reference evidence="1" key="1">
    <citation type="submission" date="2014-05" db="EMBL/GenBank/DDBJ databases">
        <title>The transcriptome of the halophilic microalga Tetraselmis sp. GSL018 isolated from the Great Salt Lake, Utah.</title>
        <authorList>
            <person name="Jinkerson R.E."/>
            <person name="D'Adamo S."/>
            <person name="Posewitz M.C."/>
        </authorList>
    </citation>
    <scope>NUCLEOTIDE SEQUENCE</scope>
    <source>
        <strain evidence="1">GSL018</strain>
    </source>
</reference>
<dbReference type="EMBL" id="GBEZ01021932">
    <property type="protein sequence ID" value="JAC64860.1"/>
    <property type="molecule type" value="Transcribed_RNA"/>
</dbReference>
<evidence type="ECO:0008006" key="2">
    <source>
        <dbReference type="Google" id="ProtNLM"/>
    </source>
</evidence>
<dbReference type="InterPro" id="IPR011989">
    <property type="entry name" value="ARM-like"/>
</dbReference>
<dbReference type="InterPro" id="IPR016024">
    <property type="entry name" value="ARM-type_fold"/>
</dbReference>
<dbReference type="AlphaFoldDB" id="A0A061R2C1"/>
<name>A0A061R2C1_9CHLO</name>
<protein>
    <recommendedName>
        <fullName evidence="2">F-box domain-containing protein</fullName>
    </recommendedName>
</protein>
<evidence type="ECO:0000313" key="1">
    <source>
        <dbReference type="EMBL" id="JAC64860.1"/>
    </source>
</evidence>
<gene>
    <name evidence="1" type="ORF">TSPGSL018_17354</name>
</gene>
<dbReference type="Gene3D" id="1.25.10.10">
    <property type="entry name" value="Leucine-rich Repeat Variant"/>
    <property type="match status" value="1"/>
</dbReference>
<organism evidence="1">
    <name type="scientific">Tetraselmis sp. GSL018</name>
    <dbReference type="NCBI Taxonomy" id="582737"/>
    <lineage>
        <taxon>Eukaryota</taxon>
        <taxon>Viridiplantae</taxon>
        <taxon>Chlorophyta</taxon>
        <taxon>core chlorophytes</taxon>
        <taxon>Chlorodendrophyceae</taxon>
        <taxon>Chlorodendrales</taxon>
        <taxon>Chlorodendraceae</taxon>
        <taxon>Tetraselmis</taxon>
    </lineage>
</organism>
<proteinExistence type="predicted"/>